<dbReference type="EMBL" id="MN740581">
    <property type="protein sequence ID" value="QHU34921.1"/>
    <property type="molecule type" value="Genomic_DNA"/>
</dbReference>
<proteinExistence type="predicted"/>
<protein>
    <submittedName>
        <fullName evidence="1">Uncharacterized protein</fullName>
    </submittedName>
</protein>
<sequence length="241" mass="29014">MISLVLIGQMRTWNKPEIISSYEKYLSKYGTIDLYIFTWNKIGFSHRHGNHDLHPNSDDIITEAQIKLYYEQFKFINLKYVHIENFDTFINQLDDKILNIYNTPFLYHSQNTTSVPLQYKYQQAARYLFNIANEYKYSNMIISRPDMSFEDDLPEIDTKEEHIYYNCECVRNMAITWYGKPDTIIKQLYFAFDNFIEIHNILPSHNHLNKDINEILHFLCYKNNIKIIVNEKQMIRQICFS</sequence>
<name>A0A6C0LYU3_9ZZZZ</name>
<dbReference type="AlphaFoldDB" id="A0A6C0LYU3"/>
<accession>A0A6C0LYU3</accession>
<reference evidence="1" key="1">
    <citation type="journal article" date="2020" name="Nature">
        <title>Giant virus diversity and host interactions through global metagenomics.</title>
        <authorList>
            <person name="Schulz F."/>
            <person name="Roux S."/>
            <person name="Paez-Espino D."/>
            <person name="Jungbluth S."/>
            <person name="Walsh D.A."/>
            <person name="Denef V.J."/>
            <person name="McMahon K.D."/>
            <person name="Konstantinidis K.T."/>
            <person name="Eloe-Fadrosh E.A."/>
            <person name="Kyrpides N.C."/>
            <person name="Woyke T."/>
        </authorList>
    </citation>
    <scope>NUCLEOTIDE SEQUENCE</scope>
    <source>
        <strain evidence="1">GVMAG-S-1017244-22</strain>
    </source>
</reference>
<organism evidence="1">
    <name type="scientific">viral metagenome</name>
    <dbReference type="NCBI Taxonomy" id="1070528"/>
    <lineage>
        <taxon>unclassified sequences</taxon>
        <taxon>metagenomes</taxon>
        <taxon>organismal metagenomes</taxon>
    </lineage>
</organism>
<evidence type="ECO:0000313" key="1">
    <source>
        <dbReference type="EMBL" id="QHU34921.1"/>
    </source>
</evidence>